<gene>
    <name evidence="2" type="ORF">GMORB2_1351</name>
</gene>
<dbReference type="GO" id="GO:0004497">
    <property type="term" value="F:monooxygenase activity"/>
    <property type="evidence" value="ECO:0007669"/>
    <property type="project" value="InterPro"/>
</dbReference>
<dbReference type="AlphaFoldDB" id="A0A9P4Z060"/>
<dbReference type="Gene3D" id="1.10.630.10">
    <property type="entry name" value="Cytochrome P450"/>
    <property type="match status" value="1"/>
</dbReference>
<feature type="signal peptide" evidence="1">
    <location>
        <begin position="1"/>
        <end position="18"/>
    </location>
</feature>
<feature type="chain" id="PRO_5040494931" evidence="1">
    <location>
        <begin position="19"/>
        <end position="483"/>
    </location>
</feature>
<sequence length="483" mass="52479">MAVAVALMAVALTTRLLSGRTASTTGAVTTPPPMPGYWVPYVGHSLHVSFQDAGRFLARLAGAHPGGAVSLQLMGQQHTFVHDRDMARALDPSSGDGRWFAERLVVSGFGLLSSYKSALRQVLELAVDTSDLASAATHHLVASIADLVSFNSYADQMEWERLADADTVGSDGGDETHVEANLMDLVGAFTAQSVTSALLGTNFATNFPEFPGILARIDSGMSARSSWSQKARSARRQGQWCLYEFHDALDKHLAGQGVDPGVRWQDMDDVSGLIRERAILYRNLGLSLSARAAIDLAVAWELSSQVGMLTSWMAFELYRDLTLLAQLRAETGDYVRCVQPENGFGTGVWIAPSVSIDTDSLVARCLLLRSAYVETVRLYTCTGSSMRLKEDVTVPRVDKGSYLLRQGTYVDTAQEMYNLDERRFASPDEWQGGRHIKDGAVDMDAATPYGESARHLLSSTTGTDTGQGMFTPWRVTAETLSCV</sequence>
<keyword evidence="3" id="KW-1185">Reference proteome</keyword>
<protein>
    <submittedName>
        <fullName evidence="2">Cytochrome P450</fullName>
    </submittedName>
</protein>
<accession>A0A9P4Z060</accession>
<keyword evidence="1" id="KW-0732">Signal</keyword>
<name>A0A9P4Z060_9HYPO</name>
<dbReference type="SUPFAM" id="SSF48264">
    <property type="entry name" value="Cytochrome P450"/>
    <property type="match status" value="1"/>
</dbReference>
<dbReference type="GO" id="GO:0020037">
    <property type="term" value="F:heme binding"/>
    <property type="evidence" value="ECO:0007669"/>
    <property type="project" value="InterPro"/>
</dbReference>
<dbReference type="Proteomes" id="UP000749293">
    <property type="component" value="Unassembled WGS sequence"/>
</dbReference>
<reference evidence="2" key="1">
    <citation type="submission" date="2020-03" db="EMBL/GenBank/DDBJ databases">
        <title>Site-based positive gene gene selection in Geosmithia morbida across the United States reveals a broad range of putative effectors and factors for local host and environmental adapation.</title>
        <authorList>
            <person name="Onufrak A."/>
            <person name="Murdoch R.W."/>
            <person name="Gazis R."/>
            <person name="Huff M."/>
            <person name="Staton M."/>
            <person name="Klingeman W."/>
            <person name="Hadziabdic D."/>
        </authorList>
    </citation>
    <scope>NUCLEOTIDE SEQUENCE</scope>
    <source>
        <strain evidence="2">1262</strain>
    </source>
</reference>
<dbReference type="GO" id="GO:0005506">
    <property type="term" value="F:iron ion binding"/>
    <property type="evidence" value="ECO:0007669"/>
    <property type="project" value="InterPro"/>
</dbReference>
<evidence type="ECO:0000313" key="2">
    <source>
        <dbReference type="EMBL" id="KAF4126105.1"/>
    </source>
</evidence>
<dbReference type="GO" id="GO:0016705">
    <property type="term" value="F:oxidoreductase activity, acting on paired donors, with incorporation or reduction of molecular oxygen"/>
    <property type="evidence" value="ECO:0007669"/>
    <property type="project" value="InterPro"/>
</dbReference>
<dbReference type="PANTHER" id="PTHR24306">
    <property type="match status" value="1"/>
</dbReference>
<dbReference type="OrthoDB" id="3366823at2759"/>
<comment type="caution">
    <text evidence="2">The sequence shown here is derived from an EMBL/GenBank/DDBJ whole genome shotgun (WGS) entry which is preliminary data.</text>
</comment>
<dbReference type="InterPro" id="IPR036396">
    <property type="entry name" value="Cyt_P450_sf"/>
</dbReference>
<proteinExistence type="predicted"/>
<dbReference type="EMBL" id="JAANYQ010000002">
    <property type="protein sequence ID" value="KAF4126105.1"/>
    <property type="molecule type" value="Genomic_DNA"/>
</dbReference>
<dbReference type="RefSeq" id="XP_035324757.1">
    <property type="nucleotide sequence ID" value="XM_035463333.1"/>
</dbReference>
<organism evidence="2 3">
    <name type="scientific">Geosmithia morbida</name>
    <dbReference type="NCBI Taxonomy" id="1094350"/>
    <lineage>
        <taxon>Eukaryota</taxon>
        <taxon>Fungi</taxon>
        <taxon>Dikarya</taxon>
        <taxon>Ascomycota</taxon>
        <taxon>Pezizomycotina</taxon>
        <taxon>Sordariomycetes</taxon>
        <taxon>Hypocreomycetidae</taxon>
        <taxon>Hypocreales</taxon>
        <taxon>Bionectriaceae</taxon>
        <taxon>Geosmithia</taxon>
    </lineage>
</organism>
<dbReference type="GeneID" id="55967581"/>
<evidence type="ECO:0000313" key="3">
    <source>
        <dbReference type="Proteomes" id="UP000749293"/>
    </source>
</evidence>
<dbReference type="PANTHER" id="PTHR24306:SF7">
    <property type="entry name" value="AHBB"/>
    <property type="match status" value="1"/>
</dbReference>
<evidence type="ECO:0000256" key="1">
    <source>
        <dbReference type="SAM" id="SignalP"/>
    </source>
</evidence>